<sequence length="538" mass="56501">MIEHFWLIVLGLSLLGGILSGIPVMLILSGVPVAVSFIAAAFGAFDLSFLQAYPQRAFGVMQNSLLVAVPLFVLMGVLLERSRVAERTLMQVSRLLGGSPRALALSVLMISTLIAASTGIIGATIVMLGLISLPAMRQVGVPDSTASGLICASGTLGQIIPPSIVLILLGDQVSNAYLDAQQRAGNFAPDAVTVGDLFAGALLPGLLLVALYGLFVTVRLARTPAKTNVVTDPIGPWEFVREVLPPILLILAVLGSILAGVATPTEAAAIGVAGTLLITAARVSAASDTQSLPGGPQARAPGDRSSPAWLRHVMTATAVVGFGLVILRLSGVARINLNAAEISFSGGSLLALAMTVMLVTGLIIAVVVLTRAGVFGDALAQAARISAMIFGIILAASMLSLVFRGFGGDEWVHELLSNLPGDHTTMLLFTLLVIFIMGFILEFIEIVFIVIPLVGPILLQDIDPVWFAVLVALNLQTSFLTPPFGFALFYYRSAAPEEIKTTTIYKAVIPFVLIQVITLGVVFLWPPLATWLPQVLFG</sequence>
<dbReference type="PANTHER" id="PTHR33362:SF7">
    <property type="entry name" value="SLL1103 PROTEIN"/>
    <property type="match status" value="1"/>
</dbReference>
<keyword evidence="5 8" id="KW-1133">Transmembrane helix</keyword>
<feature type="transmembrane region" description="Helical" evidence="8">
    <location>
        <begin position="34"/>
        <end position="53"/>
    </location>
</feature>
<dbReference type="InterPro" id="IPR010656">
    <property type="entry name" value="DctM"/>
</dbReference>
<dbReference type="GO" id="GO:0005886">
    <property type="term" value="C:plasma membrane"/>
    <property type="evidence" value="ECO:0007669"/>
    <property type="project" value="UniProtKB-SubCell"/>
</dbReference>
<evidence type="ECO:0000256" key="8">
    <source>
        <dbReference type="SAM" id="Phobius"/>
    </source>
</evidence>
<evidence type="ECO:0000256" key="4">
    <source>
        <dbReference type="ARBA" id="ARBA00022692"/>
    </source>
</evidence>
<evidence type="ECO:0000256" key="6">
    <source>
        <dbReference type="ARBA" id="ARBA00023136"/>
    </source>
</evidence>
<dbReference type="Pfam" id="PF06808">
    <property type="entry name" value="DctM"/>
    <property type="match status" value="1"/>
</dbReference>
<dbReference type="Proteomes" id="UP000199382">
    <property type="component" value="Unassembled WGS sequence"/>
</dbReference>
<evidence type="ECO:0000256" key="3">
    <source>
        <dbReference type="ARBA" id="ARBA00022519"/>
    </source>
</evidence>
<feature type="transmembrane region" description="Helical" evidence="8">
    <location>
        <begin position="102"/>
        <end position="133"/>
    </location>
</feature>
<accession>A0A1G8WJN7</accession>
<dbReference type="EMBL" id="FNEK01000024">
    <property type="protein sequence ID" value="SDJ78578.1"/>
    <property type="molecule type" value="Genomic_DNA"/>
</dbReference>
<feature type="domain" description="TRAP C4-dicarboxylate transport system permease DctM subunit" evidence="9">
    <location>
        <begin position="24"/>
        <end position="366"/>
    </location>
</feature>
<dbReference type="GO" id="GO:0022857">
    <property type="term" value="F:transmembrane transporter activity"/>
    <property type="evidence" value="ECO:0007669"/>
    <property type="project" value="UniProtKB-UniRule"/>
</dbReference>
<evidence type="ECO:0000256" key="1">
    <source>
        <dbReference type="ARBA" id="ARBA00004429"/>
    </source>
</evidence>
<feature type="transmembrane region" description="Helical" evidence="8">
    <location>
        <begin position="382"/>
        <end position="406"/>
    </location>
</feature>
<evidence type="ECO:0000313" key="11">
    <source>
        <dbReference type="Proteomes" id="UP000199382"/>
    </source>
</evidence>
<keyword evidence="3 7" id="KW-0997">Cell inner membrane</keyword>
<feature type="transmembrane region" description="Helical" evidence="8">
    <location>
        <begin position="145"/>
        <end position="169"/>
    </location>
</feature>
<reference evidence="10 11" key="1">
    <citation type="submission" date="2016-10" db="EMBL/GenBank/DDBJ databases">
        <authorList>
            <person name="de Groot N.N."/>
        </authorList>
    </citation>
    <scope>NUCLEOTIDE SEQUENCE [LARGE SCALE GENOMIC DNA]</scope>
    <source>
        <strain evidence="10 11">DSM 25294</strain>
    </source>
</reference>
<keyword evidence="11" id="KW-1185">Reference proteome</keyword>
<dbReference type="PANTHER" id="PTHR33362">
    <property type="entry name" value="SIALIC ACID TRAP TRANSPORTER PERMEASE PROTEIN SIAT-RELATED"/>
    <property type="match status" value="1"/>
</dbReference>
<gene>
    <name evidence="10" type="ORF">SAMN04488026_102421</name>
</gene>
<feature type="transmembrane region" description="Helical" evidence="8">
    <location>
        <begin position="65"/>
        <end position="82"/>
    </location>
</feature>
<dbReference type="RefSeq" id="WP_093156445.1">
    <property type="nucleotide sequence ID" value="NZ_FNEK01000024.1"/>
</dbReference>
<protein>
    <submittedName>
        <fullName evidence="10">TRAP transporter, DctM subunit</fullName>
    </submittedName>
</protein>
<keyword evidence="7" id="KW-0813">Transport</keyword>
<feature type="transmembrane region" description="Helical" evidence="8">
    <location>
        <begin position="349"/>
        <end position="370"/>
    </location>
</feature>
<feature type="transmembrane region" description="Helical" evidence="8">
    <location>
        <begin position="465"/>
        <end position="491"/>
    </location>
</feature>
<comment type="function">
    <text evidence="7">Part of the tripartite ATP-independent periplasmic (TRAP) transport system.</text>
</comment>
<evidence type="ECO:0000256" key="2">
    <source>
        <dbReference type="ARBA" id="ARBA00022475"/>
    </source>
</evidence>
<dbReference type="OrthoDB" id="7339120at2"/>
<dbReference type="AlphaFoldDB" id="A0A1G8WJN7"/>
<comment type="subcellular location">
    <subcellularLocation>
        <location evidence="1 7">Cell inner membrane</location>
        <topology evidence="1 7">Multi-pass membrane protein</topology>
    </subcellularLocation>
</comment>
<dbReference type="InterPro" id="IPR004681">
    <property type="entry name" value="TRAP_DctM"/>
</dbReference>
<evidence type="ECO:0000256" key="5">
    <source>
        <dbReference type="ARBA" id="ARBA00022989"/>
    </source>
</evidence>
<keyword evidence="4 8" id="KW-0812">Transmembrane</keyword>
<evidence type="ECO:0000313" key="10">
    <source>
        <dbReference type="EMBL" id="SDJ78578.1"/>
    </source>
</evidence>
<organism evidence="10 11">
    <name type="scientific">Aliiruegeria lutimaris</name>
    <dbReference type="NCBI Taxonomy" id="571298"/>
    <lineage>
        <taxon>Bacteria</taxon>
        <taxon>Pseudomonadati</taxon>
        <taxon>Pseudomonadota</taxon>
        <taxon>Alphaproteobacteria</taxon>
        <taxon>Rhodobacterales</taxon>
        <taxon>Roseobacteraceae</taxon>
        <taxon>Aliiruegeria</taxon>
    </lineage>
</organism>
<feature type="transmembrane region" description="Helical" evidence="8">
    <location>
        <begin position="239"/>
        <end position="261"/>
    </location>
</feature>
<keyword evidence="2" id="KW-1003">Cell membrane</keyword>
<feature type="transmembrane region" description="Helical" evidence="8">
    <location>
        <begin position="503"/>
        <end position="525"/>
    </location>
</feature>
<keyword evidence="6 8" id="KW-0472">Membrane</keyword>
<proteinExistence type="predicted"/>
<dbReference type="STRING" id="571298.SAMN04488026_102421"/>
<feature type="transmembrane region" description="Helical" evidence="8">
    <location>
        <begin position="197"/>
        <end position="218"/>
    </location>
</feature>
<evidence type="ECO:0000259" key="9">
    <source>
        <dbReference type="Pfam" id="PF06808"/>
    </source>
</evidence>
<feature type="transmembrane region" description="Helical" evidence="8">
    <location>
        <begin position="308"/>
        <end position="329"/>
    </location>
</feature>
<name>A0A1G8WJN7_9RHOB</name>
<feature type="transmembrane region" description="Helical" evidence="8">
    <location>
        <begin position="426"/>
        <end position="453"/>
    </location>
</feature>
<evidence type="ECO:0000256" key="7">
    <source>
        <dbReference type="RuleBase" id="RU369079"/>
    </source>
</evidence>
<feature type="transmembrane region" description="Helical" evidence="8">
    <location>
        <begin position="7"/>
        <end position="28"/>
    </location>
</feature>